<evidence type="ECO:0000256" key="1">
    <source>
        <dbReference type="SAM" id="MobiDB-lite"/>
    </source>
</evidence>
<sequence>MPGVPGEHRVEQAHRALVRNARGDPVAVQRLAPQGGDVQHGATLTASVWPGR</sequence>
<proteinExistence type="predicted"/>
<accession>A0A1J5Q0G3</accession>
<feature type="region of interest" description="Disordered" evidence="1">
    <location>
        <begin position="30"/>
        <end position="52"/>
    </location>
</feature>
<organism evidence="2">
    <name type="scientific">mine drainage metagenome</name>
    <dbReference type="NCBI Taxonomy" id="410659"/>
    <lineage>
        <taxon>unclassified sequences</taxon>
        <taxon>metagenomes</taxon>
        <taxon>ecological metagenomes</taxon>
    </lineage>
</organism>
<name>A0A1J5Q0G3_9ZZZZ</name>
<dbReference type="EMBL" id="MLJW01002906">
    <property type="protein sequence ID" value="OIQ73332.1"/>
    <property type="molecule type" value="Genomic_DNA"/>
</dbReference>
<dbReference type="AlphaFoldDB" id="A0A1J5Q0G3"/>
<comment type="caution">
    <text evidence="2">The sequence shown here is derived from an EMBL/GenBank/DDBJ whole genome shotgun (WGS) entry which is preliminary data.</text>
</comment>
<protein>
    <submittedName>
        <fullName evidence="2">Uncharacterized protein</fullName>
    </submittedName>
</protein>
<evidence type="ECO:0000313" key="2">
    <source>
        <dbReference type="EMBL" id="OIQ73332.1"/>
    </source>
</evidence>
<reference evidence="2" key="1">
    <citation type="submission" date="2016-10" db="EMBL/GenBank/DDBJ databases">
        <title>Sequence of Gallionella enrichment culture.</title>
        <authorList>
            <person name="Poehlein A."/>
            <person name="Muehling M."/>
            <person name="Daniel R."/>
        </authorList>
    </citation>
    <scope>NUCLEOTIDE SEQUENCE</scope>
</reference>
<gene>
    <name evidence="2" type="ORF">GALL_450300</name>
</gene>